<organism evidence="2 3">
    <name type="scientific">Polarella glacialis</name>
    <name type="common">Dinoflagellate</name>
    <dbReference type="NCBI Taxonomy" id="89957"/>
    <lineage>
        <taxon>Eukaryota</taxon>
        <taxon>Sar</taxon>
        <taxon>Alveolata</taxon>
        <taxon>Dinophyceae</taxon>
        <taxon>Suessiales</taxon>
        <taxon>Suessiaceae</taxon>
        <taxon>Polarella</taxon>
    </lineage>
</organism>
<feature type="compositionally biased region" description="Basic and acidic residues" evidence="1">
    <location>
        <begin position="102"/>
        <end position="116"/>
    </location>
</feature>
<dbReference type="Proteomes" id="UP000626109">
    <property type="component" value="Unassembled WGS sequence"/>
</dbReference>
<feature type="non-terminal residue" evidence="2">
    <location>
        <position position="1"/>
    </location>
</feature>
<evidence type="ECO:0000313" key="2">
    <source>
        <dbReference type="EMBL" id="CAE8685908.1"/>
    </source>
</evidence>
<feature type="region of interest" description="Disordered" evidence="1">
    <location>
        <begin position="88"/>
        <end position="116"/>
    </location>
</feature>
<sequence>MFSCRPECMEIALRQDEDTVVSALGSSRGSSQASTTTSPRCAPLKLPDPAVVSHVAVQHHLDLAKRFQESELARSGLSRELRSLKEALGNSTAAHSRLQAHHGVEVKSRSAAQRER</sequence>
<feature type="region of interest" description="Disordered" evidence="1">
    <location>
        <begin position="21"/>
        <end position="42"/>
    </location>
</feature>
<comment type="caution">
    <text evidence="2">The sequence shown here is derived from an EMBL/GenBank/DDBJ whole genome shotgun (WGS) entry which is preliminary data.</text>
</comment>
<name>A0A813JXJ7_POLGL</name>
<evidence type="ECO:0000313" key="3">
    <source>
        <dbReference type="Proteomes" id="UP000626109"/>
    </source>
</evidence>
<feature type="compositionally biased region" description="Polar residues" evidence="1">
    <location>
        <begin position="24"/>
        <end position="39"/>
    </location>
</feature>
<dbReference type="AlphaFoldDB" id="A0A813JXJ7"/>
<protein>
    <submittedName>
        <fullName evidence="2">Uncharacterized protein</fullName>
    </submittedName>
</protein>
<proteinExistence type="predicted"/>
<reference evidence="2" key="1">
    <citation type="submission" date="2021-02" db="EMBL/GenBank/DDBJ databases">
        <authorList>
            <person name="Dougan E. K."/>
            <person name="Rhodes N."/>
            <person name="Thang M."/>
            <person name="Chan C."/>
        </authorList>
    </citation>
    <scope>NUCLEOTIDE SEQUENCE</scope>
</reference>
<gene>
    <name evidence="2" type="ORF">PGLA2088_LOCUS24715</name>
</gene>
<dbReference type="EMBL" id="CAJNNW010026502">
    <property type="protein sequence ID" value="CAE8685908.1"/>
    <property type="molecule type" value="Genomic_DNA"/>
</dbReference>
<evidence type="ECO:0000256" key="1">
    <source>
        <dbReference type="SAM" id="MobiDB-lite"/>
    </source>
</evidence>
<accession>A0A813JXJ7</accession>